<keyword evidence="6" id="KW-0378">Hydrolase</keyword>
<dbReference type="InterPro" id="IPR051347">
    <property type="entry name" value="Circadian_clock_KaiC-rel"/>
</dbReference>
<evidence type="ECO:0000256" key="5">
    <source>
        <dbReference type="ARBA" id="ARBA00022777"/>
    </source>
</evidence>
<reference evidence="8 9" key="1">
    <citation type="submission" date="2020-08" db="EMBL/GenBank/DDBJ databases">
        <title>Genomic Encyclopedia of Type Strains, Phase IV (KMG-IV): sequencing the most valuable type-strain genomes for metagenomic binning, comparative biology and taxonomic classification.</title>
        <authorList>
            <person name="Goeker M."/>
        </authorList>
    </citation>
    <scope>NUCLEOTIDE SEQUENCE [LARGE SCALE GENOMIC DNA]</scope>
    <source>
        <strain evidence="8 9">DSM 29007</strain>
    </source>
</reference>
<dbReference type="PROSITE" id="PS51146">
    <property type="entry name" value="KAIC"/>
    <property type="match status" value="2"/>
</dbReference>
<dbReference type="Proteomes" id="UP000582837">
    <property type="component" value="Unassembled WGS sequence"/>
</dbReference>
<evidence type="ECO:0000313" key="8">
    <source>
        <dbReference type="EMBL" id="MBB6069139.1"/>
    </source>
</evidence>
<dbReference type="InterPro" id="IPR030665">
    <property type="entry name" value="KaiC"/>
</dbReference>
<organism evidence="8 9">
    <name type="scientific">Longimicrobium terrae</name>
    <dbReference type="NCBI Taxonomy" id="1639882"/>
    <lineage>
        <taxon>Bacteria</taxon>
        <taxon>Pseudomonadati</taxon>
        <taxon>Gemmatimonadota</taxon>
        <taxon>Longimicrobiia</taxon>
        <taxon>Longimicrobiales</taxon>
        <taxon>Longimicrobiaceae</taxon>
        <taxon>Longimicrobium</taxon>
    </lineage>
</organism>
<keyword evidence="4" id="KW-0677">Repeat</keyword>
<protein>
    <recommendedName>
        <fullName evidence="1">non-specific serine/threonine protein kinase</fullName>
        <ecNumber evidence="1">2.7.11.1</ecNumber>
    </recommendedName>
</protein>
<evidence type="ECO:0000313" key="9">
    <source>
        <dbReference type="Proteomes" id="UP000582837"/>
    </source>
</evidence>
<keyword evidence="9" id="KW-1185">Reference proteome</keyword>
<evidence type="ECO:0000256" key="6">
    <source>
        <dbReference type="ARBA" id="ARBA00022801"/>
    </source>
</evidence>
<dbReference type="PANTHER" id="PTHR42926:SF1">
    <property type="entry name" value="CIRCADIAN CLOCK OSCILLATOR PROTEIN KAIC 1"/>
    <property type="match status" value="1"/>
</dbReference>
<dbReference type="PIRSF" id="PIRSF039117">
    <property type="entry name" value="KaiC"/>
    <property type="match status" value="1"/>
</dbReference>
<keyword evidence="3" id="KW-0808">Transferase</keyword>
<dbReference type="GO" id="GO:0005524">
    <property type="term" value="F:ATP binding"/>
    <property type="evidence" value="ECO:0007669"/>
    <property type="project" value="InterPro"/>
</dbReference>
<keyword evidence="2" id="KW-0597">Phosphoprotein</keyword>
<proteinExistence type="predicted"/>
<evidence type="ECO:0000256" key="3">
    <source>
        <dbReference type="ARBA" id="ARBA00022679"/>
    </source>
</evidence>
<evidence type="ECO:0000256" key="4">
    <source>
        <dbReference type="ARBA" id="ARBA00022737"/>
    </source>
</evidence>
<sequence>MNTGSLRRPTGLAGLDEVLHGGLIPERAYLVRGGPGTGKTTLGLHFLLAGVANGEAALLITLESAEAQIRQDAASQGLDLTGVRVLDLSPTHEFFVENQSYDIFSLADVERDPTTQRIIQMVDELSPVRVFVDAVTTLRYLASDNFQFRKQALSFVRYLVDHGATVLLSSEPTASVPDDDLRFMTDGIIDLEISPVHGVVRRTLSVIKFRGSDFEGGAHSMRLTAGGMEVYPRLVPGSHEQPFVNELIPSGVAELDEMLHGGIERGTITILSGPSGVGKTTLGIQFMKEAAARGERSVVYAFEEQLDTILHRCESIGMSVREMVDTGALSIVEVEPLRFSPGEFALMVRREVEERGVQIVMIDGIAGYELTMAGDNLVTHLHALGRYLKNMGVTILLANEVKSITGEFQATETGISYLCDNLIFLRYLEVRGELRKAIGVLKKRLGDFDKTLRQIEITCDGVEVGAPLTGLRGVLTGTPEWIDESTRGPQ</sequence>
<evidence type="ECO:0000259" key="7">
    <source>
        <dbReference type="PROSITE" id="PS51146"/>
    </source>
</evidence>
<evidence type="ECO:0000256" key="2">
    <source>
        <dbReference type="ARBA" id="ARBA00022553"/>
    </source>
</evidence>
<dbReference type="InterPro" id="IPR014774">
    <property type="entry name" value="KaiC-like_dom"/>
</dbReference>
<evidence type="ECO:0000256" key="1">
    <source>
        <dbReference type="ARBA" id="ARBA00012513"/>
    </source>
</evidence>
<dbReference type="PANTHER" id="PTHR42926">
    <property type="match status" value="1"/>
</dbReference>
<keyword evidence="5" id="KW-0418">Kinase</keyword>
<accession>A0A841GS43</accession>
<dbReference type="RefSeq" id="WP_205761970.1">
    <property type="nucleotide sequence ID" value="NZ_JABDTL010000002.1"/>
</dbReference>
<dbReference type="InterPro" id="IPR027417">
    <property type="entry name" value="P-loop_NTPase"/>
</dbReference>
<dbReference type="GO" id="GO:0004674">
    <property type="term" value="F:protein serine/threonine kinase activity"/>
    <property type="evidence" value="ECO:0007669"/>
    <property type="project" value="UniProtKB-EC"/>
</dbReference>
<dbReference type="InterPro" id="IPR010624">
    <property type="entry name" value="KaiC_dom"/>
</dbReference>
<dbReference type="InterPro" id="IPR003593">
    <property type="entry name" value="AAA+_ATPase"/>
</dbReference>
<gene>
    <name evidence="8" type="ORF">HNQ61_000754</name>
</gene>
<dbReference type="SMART" id="SM00382">
    <property type="entry name" value="AAA"/>
    <property type="match status" value="2"/>
</dbReference>
<dbReference type="GO" id="GO:0016787">
    <property type="term" value="F:hydrolase activity"/>
    <property type="evidence" value="ECO:0007669"/>
    <property type="project" value="UniProtKB-KW"/>
</dbReference>
<dbReference type="AlphaFoldDB" id="A0A841GS43"/>
<dbReference type="SUPFAM" id="SSF52540">
    <property type="entry name" value="P-loop containing nucleoside triphosphate hydrolases"/>
    <property type="match status" value="2"/>
</dbReference>
<dbReference type="EMBL" id="JACHIA010000002">
    <property type="protein sequence ID" value="MBB6069139.1"/>
    <property type="molecule type" value="Genomic_DNA"/>
</dbReference>
<dbReference type="Gene3D" id="3.40.50.300">
    <property type="entry name" value="P-loop containing nucleotide triphosphate hydrolases"/>
    <property type="match status" value="2"/>
</dbReference>
<dbReference type="EC" id="2.7.11.1" evidence="1"/>
<feature type="domain" description="KaiC" evidence="7">
    <location>
        <begin position="246"/>
        <end position="478"/>
    </location>
</feature>
<comment type="caution">
    <text evidence="8">The sequence shown here is derived from an EMBL/GenBank/DDBJ whole genome shotgun (WGS) entry which is preliminary data.</text>
</comment>
<name>A0A841GS43_9BACT</name>
<dbReference type="Pfam" id="PF06745">
    <property type="entry name" value="ATPase"/>
    <property type="match status" value="2"/>
</dbReference>
<feature type="domain" description="KaiC" evidence="7">
    <location>
        <begin position="6"/>
        <end position="244"/>
    </location>
</feature>